<dbReference type="Proteomes" id="UP000197025">
    <property type="component" value="Unassembled WGS sequence"/>
</dbReference>
<dbReference type="InParanoid" id="A0A212QLC6"/>
<keyword evidence="3" id="KW-1185">Reference proteome</keyword>
<dbReference type="SUPFAM" id="SSF140453">
    <property type="entry name" value="EsxAB dimer-like"/>
    <property type="match status" value="1"/>
</dbReference>
<evidence type="ECO:0008006" key="4">
    <source>
        <dbReference type="Google" id="ProtNLM"/>
    </source>
</evidence>
<gene>
    <name evidence="2" type="ORF">SAMN02746019_00003100</name>
</gene>
<evidence type="ECO:0000313" key="3">
    <source>
        <dbReference type="Proteomes" id="UP000197025"/>
    </source>
</evidence>
<organism evidence="2 3">
    <name type="scientific">Thermoflexus hugenholtzii JAD2</name>
    <dbReference type="NCBI Taxonomy" id="877466"/>
    <lineage>
        <taxon>Bacteria</taxon>
        <taxon>Bacillati</taxon>
        <taxon>Chloroflexota</taxon>
        <taxon>Thermoflexia</taxon>
        <taxon>Thermoflexales</taxon>
        <taxon>Thermoflexaceae</taxon>
        <taxon>Thermoflexus</taxon>
    </lineage>
</organism>
<dbReference type="AlphaFoldDB" id="A0A212QLC6"/>
<sequence>MGRIYQVDYDQAFALCAEMERVLGEMEEQTAVLGRSIGPLEPRWVPHGAAARAYGETLIQHLRKCVQENRAAVIALRQALNNLKALEEEQARRMRSRRAH</sequence>
<name>A0A212QLC6_9CHLR</name>
<accession>A0A212QLC6</accession>
<reference evidence="3" key="1">
    <citation type="submission" date="2017-06" db="EMBL/GenBank/DDBJ databases">
        <authorList>
            <person name="Varghese N."/>
            <person name="Submissions S."/>
        </authorList>
    </citation>
    <scope>NUCLEOTIDE SEQUENCE [LARGE SCALE GENOMIC DNA]</scope>
    <source>
        <strain evidence="3">JAD2</strain>
    </source>
</reference>
<keyword evidence="1" id="KW-0175">Coiled coil</keyword>
<evidence type="ECO:0000256" key="1">
    <source>
        <dbReference type="SAM" id="Coils"/>
    </source>
</evidence>
<protein>
    <recommendedName>
        <fullName evidence="4">PE family protein</fullName>
    </recommendedName>
</protein>
<evidence type="ECO:0000313" key="2">
    <source>
        <dbReference type="EMBL" id="SNB60116.1"/>
    </source>
</evidence>
<proteinExistence type="predicted"/>
<dbReference type="InterPro" id="IPR036689">
    <property type="entry name" value="ESAT-6-like_sf"/>
</dbReference>
<feature type="coiled-coil region" evidence="1">
    <location>
        <begin position="69"/>
        <end position="97"/>
    </location>
</feature>
<dbReference type="EMBL" id="FYEK01000008">
    <property type="protein sequence ID" value="SNB60116.1"/>
    <property type="molecule type" value="Genomic_DNA"/>
</dbReference>
<dbReference type="RefSeq" id="WP_088570315.1">
    <property type="nucleotide sequence ID" value="NZ_FYEK01000008.1"/>
</dbReference>